<name>A0A4C1X0D6_EUMVA</name>
<dbReference type="AlphaFoldDB" id="A0A4C1X0D6"/>
<sequence>MPPPHSPDLAPSDCPLFHSLQNCLGRVRPPSKLGRPFLRRPENAAGRRWRVLTYSVLKRISETHAAAANDRRLRAPSIC</sequence>
<reference evidence="1 2" key="1">
    <citation type="journal article" date="2019" name="Commun. Biol.">
        <title>The bagworm genome reveals a unique fibroin gene that provides high tensile strength.</title>
        <authorList>
            <person name="Kono N."/>
            <person name="Nakamura H."/>
            <person name="Ohtoshi R."/>
            <person name="Tomita M."/>
            <person name="Numata K."/>
            <person name="Arakawa K."/>
        </authorList>
    </citation>
    <scope>NUCLEOTIDE SEQUENCE [LARGE SCALE GENOMIC DNA]</scope>
</reference>
<protein>
    <recommendedName>
        <fullName evidence="3">Histone-lysine N-methyltransferase SETMAR</fullName>
    </recommendedName>
</protein>
<evidence type="ECO:0000313" key="1">
    <source>
        <dbReference type="EMBL" id="GBP55809.1"/>
    </source>
</evidence>
<organism evidence="1 2">
    <name type="scientific">Eumeta variegata</name>
    <name type="common">Bagworm moth</name>
    <name type="synonym">Eumeta japonica</name>
    <dbReference type="NCBI Taxonomy" id="151549"/>
    <lineage>
        <taxon>Eukaryota</taxon>
        <taxon>Metazoa</taxon>
        <taxon>Ecdysozoa</taxon>
        <taxon>Arthropoda</taxon>
        <taxon>Hexapoda</taxon>
        <taxon>Insecta</taxon>
        <taxon>Pterygota</taxon>
        <taxon>Neoptera</taxon>
        <taxon>Endopterygota</taxon>
        <taxon>Lepidoptera</taxon>
        <taxon>Glossata</taxon>
        <taxon>Ditrysia</taxon>
        <taxon>Tineoidea</taxon>
        <taxon>Psychidae</taxon>
        <taxon>Oiketicinae</taxon>
        <taxon>Eumeta</taxon>
    </lineage>
</organism>
<evidence type="ECO:0000313" key="2">
    <source>
        <dbReference type="Proteomes" id="UP000299102"/>
    </source>
</evidence>
<evidence type="ECO:0008006" key="3">
    <source>
        <dbReference type="Google" id="ProtNLM"/>
    </source>
</evidence>
<accession>A0A4C1X0D6</accession>
<keyword evidence="2" id="KW-1185">Reference proteome</keyword>
<comment type="caution">
    <text evidence="1">The sequence shown here is derived from an EMBL/GenBank/DDBJ whole genome shotgun (WGS) entry which is preliminary data.</text>
</comment>
<gene>
    <name evidence="1" type="ORF">EVAR_38406_1</name>
</gene>
<dbReference type="EMBL" id="BGZK01000679">
    <property type="protein sequence ID" value="GBP55809.1"/>
    <property type="molecule type" value="Genomic_DNA"/>
</dbReference>
<proteinExistence type="predicted"/>
<dbReference type="Proteomes" id="UP000299102">
    <property type="component" value="Unassembled WGS sequence"/>
</dbReference>